<organism evidence="2 3">
    <name type="scientific">Vigna unguiculata</name>
    <name type="common">Cowpea</name>
    <dbReference type="NCBI Taxonomy" id="3917"/>
    <lineage>
        <taxon>Eukaryota</taxon>
        <taxon>Viridiplantae</taxon>
        <taxon>Streptophyta</taxon>
        <taxon>Embryophyta</taxon>
        <taxon>Tracheophyta</taxon>
        <taxon>Spermatophyta</taxon>
        <taxon>Magnoliopsida</taxon>
        <taxon>eudicotyledons</taxon>
        <taxon>Gunneridae</taxon>
        <taxon>Pentapetalae</taxon>
        <taxon>rosids</taxon>
        <taxon>fabids</taxon>
        <taxon>Fabales</taxon>
        <taxon>Fabaceae</taxon>
        <taxon>Papilionoideae</taxon>
        <taxon>50 kb inversion clade</taxon>
        <taxon>NPAAA clade</taxon>
        <taxon>indigoferoid/millettioid clade</taxon>
        <taxon>Phaseoleae</taxon>
        <taxon>Vigna</taxon>
    </lineage>
</organism>
<proteinExistence type="predicted"/>
<evidence type="ECO:0000313" key="2">
    <source>
        <dbReference type="EMBL" id="QCE02933.1"/>
    </source>
</evidence>
<dbReference type="Proteomes" id="UP000501690">
    <property type="component" value="Linkage Group LG8"/>
</dbReference>
<dbReference type="EMBL" id="CP039352">
    <property type="protein sequence ID" value="QCE02933.1"/>
    <property type="molecule type" value="Genomic_DNA"/>
</dbReference>
<sequence length="167" mass="18415">MTKDYKVRGYTNWKFHGGKLKMFRGKLDLATKPNKPDNHDRLGWPDDPNGSDRPDDTNGSSRPDDPNGLGGPEDPNGSDGPDDPDGLDRFNDPDGQRAQRPRRTRLVKPDNPQPRRVNRFNGPSKTGEPDDPHGFGEPNVLEVSGGPDDPNVSGRPNDLTDSLIRQA</sequence>
<reference evidence="2 3" key="1">
    <citation type="submission" date="2019-04" db="EMBL/GenBank/DDBJ databases">
        <title>An improved genome assembly and genetic linkage map for asparagus bean, Vigna unguiculata ssp. sesquipedialis.</title>
        <authorList>
            <person name="Xia Q."/>
            <person name="Zhang R."/>
            <person name="Dong Y."/>
        </authorList>
    </citation>
    <scope>NUCLEOTIDE SEQUENCE [LARGE SCALE GENOMIC DNA]</scope>
    <source>
        <tissue evidence="2">Leaf</tissue>
    </source>
</reference>
<feature type="compositionally biased region" description="Basic and acidic residues" evidence="1">
    <location>
        <begin position="86"/>
        <end position="97"/>
    </location>
</feature>
<feature type="compositionally biased region" description="Basic and acidic residues" evidence="1">
    <location>
        <begin position="27"/>
        <end position="56"/>
    </location>
</feature>
<protein>
    <submittedName>
        <fullName evidence="2">Uncharacterized protein</fullName>
    </submittedName>
</protein>
<accession>A0A4D6MNJ2</accession>
<evidence type="ECO:0000256" key="1">
    <source>
        <dbReference type="SAM" id="MobiDB-lite"/>
    </source>
</evidence>
<keyword evidence="3" id="KW-1185">Reference proteome</keyword>
<dbReference type="AlphaFoldDB" id="A0A4D6MNJ2"/>
<name>A0A4D6MNJ2_VIGUN</name>
<evidence type="ECO:0000313" key="3">
    <source>
        <dbReference type="Proteomes" id="UP000501690"/>
    </source>
</evidence>
<feature type="region of interest" description="Disordered" evidence="1">
    <location>
        <begin position="27"/>
        <end position="167"/>
    </location>
</feature>
<gene>
    <name evidence="2" type="ORF">DEO72_LG8g950</name>
</gene>